<comment type="caution">
    <text evidence="3">The sequence shown here is derived from an EMBL/GenBank/DDBJ whole genome shotgun (WGS) entry which is preliminary data.</text>
</comment>
<dbReference type="InterPro" id="IPR044016">
    <property type="entry name" value="Big_13"/>
</dbReference>
<protein>
    <submittedName>
        <fullName evidence="3">Ig-like domain-containing protein</fullName>
    </submittedName>
</protein>
<keyword evidence="4" id="KW-1185">Reference proteome</keyword>
<gene>
    <name evidence="3" type="ORF">VA603_04510</name>
</gene>
<feature type="region of interest" description="Disordered" evidence="1">
    <location>
        <begin position="147"/>
        <end position="166"/>
    </location>
</feature>
<evidence type="ECO:0000256" key="1">
    <source>
        <dbReference type="SAM" id="MobiDB-lite"/>
    </source>
</evidence>
<dbReference type="EMBL" id="JAYFUH010000061">
    <property type="protein sequence ID" value="MEA5666798.1"/>
    <property type="molecule type" value="Genomic_DNA"/>
</dbReference>
<name>A0ABU5V0C9_9GAMM</name>
<evidence type="ECO:0000259" key="2">
    <source>
        <dbReference type="Pfam" id="PF19077"/>
    </source>
</evidence>
<evidence type="ECO:0000313" key="4">
    <source>
        <dbReference type="Proteomes" id="UP001301653"/>
    </source>
</evidence>
<dbReference type="RefSeq" id="WP_323438041.1">
    <property type="nucleotide sequence ID" value="NZ_JAYFUH010000061.1"/>
</dbReference>
<dbReference type="Gene3D" id="3.30.420.430">
    <property type="match status" value="2"/>
</dbReference>
<dbReference type="Proteomes" id="UP001301653">
    <property type="component" value="Unassembled WGS sequence"/>
</dbReference>
<reference evidence="3 4" key="1">
    <citation type="submission" date="2023-12" db="EMBL/GenBank/DDBJ databases">
        <title>Stenotrophomonas guangdongensis sp. nov., isolated from wilted pepper plants (Capsicum annuum).</title>
        <authorList>
            <person name="Qiu M."/>
            <person name="Li Y."/>
            <person name="Liu Q."/>
            <person name="Zhang X."/>
            <person name="Huang Y."/>
            <person name="Guo R."/>
            <person name="Hu M."/>
            <person name="Zhou J."/>
            <person name="Zhou X."/>
        </authorList>
    </citation>
    <scope>NUCLEOTIDE SEQUENCE [LARGE SCALE GENOMIC DNA]</scope>
    <source>
        <strain evidence="3 4">MH1</strain>
    </source>
</reference>
<feature type="domain" description="Bacterial Ig-like" evidence="2">
    <location>
        <begin position="138"/>
        <end position="223"/>
    </location>
</feature>
<sequence>MNDTRNVDPLAASRDAAVRGIVYTVPVIDAIVDGVGSVQGAIAPGGYTDDGRPTISGRGRPGDLVHVYDNDLLLGRVRVPASGQWSLVPLRPLAEGAHGISVTHEDPDGNTSEFSPVYLINVDLHAPERPEIDAVVDDQGPDVGPVAHGGTTDDNTPTLTGKADPGDKVTILDNGNVIGETTVGKDGTWSFTPATPLVDGQHAFEVMMTDPAGNPSETSEAYIVVVGTQGPEQVATVTAIGKDWGVSGTDRLTSDGSAGRLMQGVISAPLLSGERLQVSTDGGRSWVDAIVDGRQWAAQDNNSHGGSWEIQTKVVNSAGKAGEVQFKNVVLDTLVPDAPTLVATDGAYVRVNFNKADVAEGDIVSIVAGGLRHDHVLTAQEAAAGTVRINPGMSVAQSNVMAAIVDKAGNASCYLDQGEYTYVDFSGASTVDLKAGQSASYAGIRVTSLFDYKQWQSSQAINGFSSYDPGIASGMKIGVVGSSRIDFMEGPLTELKFMVTNLQADAYASSTARFYSANGALVGQLTLSADWPNALNASFKAPAGKEFSYMVVNTGYKIPGVNPYGDYDWIGLDNFEMRHGPGKLNTLAQQTISGAKGTYYGGDEDNIFSLANVAHLAATTGGGISAGQGIDTLKLTGAKQVLDLGEIGQKIDSIEIIDITGSGNNTLRMTLADVLAGGGRNLFTNDGKVQMLVKGNAGDLLELNGTAGGPLQGEWKMSGTLQVGDATYVVYRHSAYEAEVLVQQGVEVRSGLTIDVMGKDTGTAGDFVTADGSAGRLLQGTVIAELSVGAKVQVSTDNGKHWGDAIVQNGKWYFTDLSAHTAGWNIQARIVGANGMPIQSVERQVTLADGVQAPRIVRIAEAEGVLTATEANNGVDMQVSLAGSKAVVGDVVHVQWGIAVHQQVLTAQDIAADAVLVKVPTAVTRTGTTTGQGVSYDFDVMASIVSQGVKGPASEAYRVIGGGFSSKTVADTLNVAATAVVNDVYDGNGVTVGTFGSAKLAKMASTTATLAGLKLVSPGGDEAGALFTLDGAARRISLRFSGVDNAGGGVQVVVYDVDGKQIHRETVTGTLSSGRYIKAFTFNAAEGVDVGSFKVITSGKGVTMDAFSQVEALHVADARDPHKLDEVSDTYYGSAGQDTITLGYATATYLASAANKGIHGGDGVDTLKLQGASQVMNLTLATSAGKLSGVEIIDITGTGNNTLTLSLKDVLENGQVGLFGNPAESRQQMMVKGNAGDALRLDDLLGVGGEDLGDWVQGGRQVVNGVSYATYQHSGMDAELLVQDLVKVTLI</sequence>
<feature type="domain" description="Bacterial Ig-like" evidence="2">
    <location>
        <begin position="45"/>
        <end position="123"/>
    </location>
</feature>
<dbReference type="Pfam" id="PF19077">
    <property type="entry name" value="Big_13"/>
    <property type="match status" value="2"/>
</dbReference>
<proteinExistence type="predicted"/>
<accession>A0ABU5V0C9</accession>
<dbReference type="NCBIfam" id="NF033510">
    <property type="entry name" value="Ca_tandemer"/>
    <property type="match status" value="2"/>
</dbReference>
<evidence type="ECO:0000313" key="3">
    <source>
        <dbReference type="EMBL" id="MEA5666798.1"/>
    </source>
</evidence>
<organism evidence="3 4">
    <name type="scientific">Stenotrophomonas capsici</name>
    <dbReference type="NCBI Taxonomy" id="3110230"/>
    <lineage>
        <taxon>Bacteria</taxon>
        <taxon>Pseudomonadati</taxon>
        <taxon>Pseudomonadota</taxon>
        <taxon>Gammaproteobacteria</taxon>
        <taxon>Lysobacterales</taxon>
        <taxon>Lysobacteraceae</taxon>
        <taxon>Stenotrophomonas</taxon>
    </lineage>
</organism>